<evidence type="ECO:0000256" key="3">
    <source>
        <dbReference type="PIRSR" id="PIRSR605502-1"/>
    </source>
</evidence>
<dbReference type="PANTHER" id="PTHR16222:SF24">
    <property type="entry name" value="ADP-RIBOSYLHYDROLASE ARH3"/>
    <property type="match status" value="1"/>
</dbReference>
<protein>
    <submittedName>
        <fullName evidence="5">ADP-ribosyl-[dinitrogen reductase] hydrolase</fullName>
    </submittedName>
</protein>
<dbReference type="SUPFAM" id="SSF101478">
    <property type="entry name" value="ADP-ribosylglycohydrolase"/>
    <property type="match status" value="1"/>
</dbReference>
<name>A0A379ZYA7_SERMA</name>
<reference evidence="5 6" key="1">
    <citation type="submission" date="2018-06" db="EMBL/GenBank/DDBJ databases">
        <authorList>
            <consortium name="Pathogen Informatics"/>
            <person name="Doyle S."/>
        </authorList>
    </citation>
    <scope>NUCLEOTIDE SEQUENCE [LARGE SCALE GENOMIC DNA]</scope>
    <source>
        <strain evidence="5 6">NCTC10211</strain>
    </source>
</reference>
<keyword evidence="3" id="KW-0460">Magnesium</keyword>
<dbReference type="GO" id="GO:0046872">
    <property type="term" value="F:metal ion binding"/>
    <property type="evidence" value="ECO:0007669"/>
    <property type="project" value="UniProtKB-KW"/>
</dbReference>
<dbReference type="AlphaFoldDB" id="A0A379ZYA7"/>
<evidence type="ECO:0000256" key="2">
    <source>
        <dbReference type="ARBA" id="ARBA00022801"/>
    </source>
</evidence>
<comment type="similarity">
    <text evidence="1">Belongs to the ADP-ribosylglycohydrolase family.</text>
</comment>
<dbReference type="InterPro" id="IPR005502">
    <property type="entry name" value="Ribosyl_crysJ1"/>
</dbReference>
<feature type="binding site" evidence="3">
    <location>
        <position position="65"/>
    </location>
    <ligand>
        <name>Mg(2+)</name>
        <dbReference type="ChEBI" id="CHEBI:18420"/>
        <label>1</label>
    </ligand>
</feature>
<evidence type="ECO:0000313" key="6">
    <source>
        <dbReference type="Proteomes" id="UP000254765"/>
    </source>
</evidence>
<evidence type="ECO:0000256" key="4">
    <source>
        <dbReference type="SAM" id="MobiDB-lite"/>
    </source>
</evidence>
<feature type="compositionally biased region" description="Low complexity" evidence="4">
    <location>
        <begin position="219"/>
        <end position="231"/>
    </location>
</feature>
<keyword evidence="3" id="KW-0479">Metal-binding</keyword>
<proteinExistence type="inferred from homology"/>
<evidence type="ECO:0000256" key="1">
    <source>
        <dbReference type="ARBA" id="ARBA00010702"/>
    </source>
</evidence>
<sequence>MKQLTQAERIAGALYGQMLGDALGMPSELWPRERVKRHFGWIDGFLDGPEENSAACYFKAGQYTDDTAMALALADALREAEGEVVPALIARNVIRWVDSFDAFNKNILGPSSKLALSEQKAGTPIAELENNGITNGAAMRISPLGCVLPSAPLEDFCQQVWLASSPTHKSDNRRRRCRRDRLGGFACGGGRGLGLDSPGAAGRGGVCPAPSGDDVQPLAGGAHRVGVSGGG</sequence>
<dbReference type="GO" id="GO:0016787">
    <property type="term" value="F:hydrolase activity"/>
    <property type="evidence" value="ECO:0007669"/>
    <property type="project" value="UniProtKB-KW"/>
</dbReference>
<feature type="region of interest" description="Disordered" evidence="4">
    <location>
        <begin position="211"/>
        <end position="231"/>
    </location>
</feature>
<dbReference type="Pfam" id="PF03747">
    <property type="entry name" value="ADP_ribosyl_GH"/>
    <property type="match status" value="1"/>
</dbReference>
<dbReference type="PANTHER" id="PTHR16222">
    <property type="entry name" value="ADP-RIBOSYLGLYCOHYDROLASE"/>
    <property type="match status" value="1"/>
</dbReference>
<dbReference type="InterPro" id="IPR036705">
    <property type="entry name" value="Ribosyl_crysJ1_sf"/>
</dbReference>
<comment type="cofactor">
    <cofactor evidence="3">
        <name>Mg(2+)</name>
        <dbReference type="ChEBI" id="CHEBI:18420"/>
    </cofactor>
    <text evidence="3">Binds 2 magnesium ions per subunit.</text>
</comment>
<dbReference type="Gene3D" id="1.10.4080.10">
    <property type="entry name" value="ADP-ribosylation/Crystallin J1"/>
    <property type="match status" value="1"/>
</dbReference>
<dbReference type="InterPro" id="IPR050792">
    <property type="entry name" value="ADP-ribosylglycohydrolase"/>
</dbReference>
<feature type="binding site" evidence="3">
    <location>
        <position position="64"/>
    </location>
    <ligand>
        <name>Mg(2+)</name>
        <dbReference type="ChEBI" id="CHEBI:18420"/>
        <label>1</label>
    </ligand>
</feature>
<gene>
    <name evidence="5" type="ORF">NCTC10211_04393</name>
</gene>
<feature type="binding site" evidence="3">
    <location>
        <position position="66"/>
    </location>
    <ligand>
        <name>Mg(2+)</name>
        <dbReference type="ChEBI" id="CHEBI:18420"/>
        <label>1</label>
    </ligand>
</feature>
<organism evidence="5 6">
    <name type="scientific">Serratia marcescens</name>
    <dbReference type="NCBI Taxonomy" id="615"/>
    <lineage>
        <taxon>Bacteria</taxon>
        <taxon>Pseudomonadati</taxon>
        <taxon>Pseudomonadota</taxon>
        <taxon>Gammaproteobacteria</taxon>
        <taxon>Enterobacterales</taxon>
        <taxon>Yersiniaceae</taxon>
        <taxon>Serratia</taxon>
    </lineage>
</organism>
<evidence type="ECO:0000313" key="5">
    <source>
        <dbReference type="EMBL" id="SUI69517.1"/>
    </source>
</evidence>
<accession>A0A379ZYA7</accession>
<dbReference type="Proteomes" id="UP000254765">
    <property type="component" value="Unassembled WGS sequence"/>
</dbReference>
<dbReference type="EMBL" id="UGYK01000002">
    <property type="protein sequence ID" value="SUI69517.1"/>
    <property type="molecule type" value="Genomic_DNA"/>
</dbReference>
<keyword evidence="2 5" id="KW-0378">Hydrolase</keyword>